<dbReference type="AlphaFoldDB" id="A0A438NAJ5"/>
<name>A0A438NAJ5_EXOME</name>
<protein>
    <submittedName>
        <fullName evidence="2">Uncharacterized protein</fullName>
    </submittedName>
</protein>
<dbReference type="OrthoDB" id="4109426at2759"/>
<reference evidence="2 3" key="1">
    <citation type="submission" date="2017-03" db="EMBL/GenBank/DDBJ databases">
        <title>Genomes of endolithic fungi from Antarctica.</title>
        <authorList>
            <person name="Coleine C."/>
            <person name="Masonjones S."/>
            <person name="Stajich J.E."/>
        </authorList>
    </citation>
    <scope>NUCLEOTIDE SEQUENCE [LARGE SCALE GENOMIC DNA]</scope>
    <source>
        <strain evidence="2 3">CCFEE 6314</strain>
    </source>
</reference>
<feature type="compositionally biased region" description="Pro residues" evidence="1">
    <location>
        <begin position="1"/>
        <end position="10"/>
    </location>
</feature>
<proteinExistence type="predicted"/>
<accession>A0A438NAJ5</accession>
<evidence type="ECO:0000313" key="2">
    <source>
        <dbReference type="EMBL" id="RVX72636.1"/>
    </source>
</evidence>
<comment type="caution">
    <text evidence="2">The sequence shown here is derived from an EMBL/GenBank/DDBJ whole genome shotgun (WGS) entry which is preliminary data.</text>
</comment>
<organism evidence="2 3">
    <name type="scientific">Exophiala mesophila</name>
    <name type="common">Black yeast-like fungus</name>
    <dbReference type="NCBI Taxonomy" id="212818"/>
    <lineage>
        <taxon>Eukaryota</taxon>
        <taxon>Fungi</taxon>
        <taxon>Dikarya</taxon>
        <taxon>Ascomycota</taxon>
        <taxon>Pezizomycotina</taxon>
        <taxon>Eurotiomycetes</taxon>
        <taxon>Chaetothyriomycetidae</taxon>
        <taxon>Chaetothyriales</taxon>
        <taxon>Herpotrichiellaceae</taxon>
        <taxon>Exophiala</taxon>
    </lineage>
</organism>
<sequence length="581" mass="64778">MSPPPPGPHPHQPERPAKSQGDYYIHPSAEMIFHAILNYRSLRSGLQIPPTDHVPGTAPLAQNEENISGDPPYQDTSIRMMQPRTFPDDTYTLSPRRDVSQNAALAESQAISTGPTQHCSPFQLARQFAESVSSDLTAQECGLLLNFLTETRMVNESHTKALLQSRLDEFYQAETALTGEPRDRLSTPSGPVDAALGIVLHCQSKRGPVGEFWDPESPTIQALLAKGLNSDFVFGFDWHWRAEETARRPGRSTCPTRVWASEKRLLHDKLSSDILDILGLPWLIVGGSCAKSSYQRTLLPTSRLTTLSLSSTINIEIELEFGTDHLRRITLYVPHPSSGFFHPSYASTYATILDAGISFFLWIQCKDDRIGFFTATKSVTLRGIPGAAPLQELYQYRQREEVLGRALTENEYQAPFLIWAANYLSQRPSTILGCGDSLADALIRKIGSAIRAKHESNGHDYTSAGRKGPAARYGYTFKQYWDGERVSVTQKGTFKIFLSADQPSLELKGGRPLVRLISKSREHVTIHFSAQLVTLKQDGQVVFQKACDRIEDADQRKRWMEQVKVECSRNAISASTKQANS</sequence>
<evidence type="ECO:0000313" key="3">
    <source>
        <dbReference type="Proteomes" id="UP000288859"/>
    </source>
</evidence>
<gene>
    <name evidence="2" type="ORF">B0A52_04034</name>
</gene>
<dbReference type="EMBL" id="NAJM01000011">
    <property type="protein sequence ID" value="RVX72636.1"/>
    <property type="molecule type" value="Genomic_DNA"/>
</dbReference>
<feature type="region of interest" description="Disordered" evidence="1">
    <location>
        <begin position="1"/>
        <end position="21"/>
    </location>
</feature>
<dbReference type="Proteomes" id="UP000288859">
    <property type="component" value="Unassembled WGS sequence"/>
</dbReference>
<dbReference type="VEuPathDB" id="FungiDB:PV10_03447"/>
<evidence type="ECO:0000256" key="1">
    <source>
        <dbReference type="SAM" id="MobiDB-lite"/>
    </source>
</evidence>